<evidence type="ECO:0000259" key="5">
    <source>
        <dbReference type="Pfam" id="PF00419"/>
    </source>
</evidence>
<dbReference type="PANTHER" id="PTHR33420">
    <property type="entry name" value="FIMBRIAL SUBUNIT ELFA-RELATED"/>
    <property type="match status" value="1"/>
</dbReference>
<dbReference type="KEGG" id="cfu:CFU_3574"/>
<dbReference type="Pfam" id="PF00419">
    <property type="entry name" value="Fimbrial"/>
    <property type="match status" value="1"/>
</dbReference>
<dbReference type="Gene3D" id="2.60.40.1090">
    <property type="entry name" value="Fimbrial-type adhesion domain"/>
    <property type="match status" value="1"/>
</dbReference>
<dbReference type="AlphaFoldDB" id="G0ADD6"/>
<comment type="subcellular location">
    <subcellularLocation>
        <location evidence="1">Fimbrium</location>
    </subcellularLocation>
</comment>
<dbReference type="GO" id="GO:0043709">
    <property type="term" value="P:cell adhesion involved in single-species biofilm formation"/>
    <property type="evidence" value="ECO:0007669"/>
    <property type="project" value="TreeGrafter"/>
</dbReference>
<dbReference type="InterPro" id="IPR050263">
    <property type="entry name" value="Bact_Fimbrial_Adh_Pro"/>
</dbReference>
<evidence type="ECO:0000313" key="8">
    <source>
        <dbReference type="Proteomes" id="UP000008392"/>
    </source>
</evidence>
<name>G0ADD6_COLFT</name>
<evidence type="ECO:0000256" key="3">
    <source>
        <dbReference type="ARBA" id="ARBA00022729"/>
    </source>
</evidence>
<reference evidence="7 8" key="3">
    <citation type="journal article" date="2008" name="FEMS Microbiol. Ecol.">
        <title>Identification and characterization of genes underlying chitinolysis in Collimonas fungivorans Ter331.</title>
        <authorList>
            <person name="Fritsche K."/>
            <person name="de Boer W."/>
            <person name="Gerards S."/>
            <person name="van den Berg M."/>
            <person name="van Veen J.A."/>
            <person name="Leveau J.H."/>
        </authorList>
    </citation>
    <scope>NUCLEOTIDE SEQUENCE [LARGE SCALE GENOMIC DNA]</scope>
    <source>
        <strain evidence="7 8">Ter331</strain>
    </source>
</reference>
<dbReference type="eggNOG" id="COG3539">
    <property type="taxonomic scope" value="Bacteria"/>
</dbReference>
<dbReference type="PANTHER" id="PTHR33420:SF12">
    <property type="entry name" value="FIMBRIN-LIKE PROTEIN FIMI-RELATED"/>
    <property type="match status" value="1"/>
</dbReference>
<evidence type="ECO:0000256" key="4">
    <source>
        <dbReference type="ARBA" id="ARBA00023263"/>
    </source>
</evidence>
<evidence type="ECO:0000256" key="1">
    <source>
        <dbReference type="ARBA" id="ARBA00004561"/>
    </source>
</evidence>
<accession>G0ADD6</accession>
<dbReference type="InterPro" id="IPR008966">
    <property type="entry name" value="Adhesion_dom_sf"/>
</dbReference>
<dbReference type="Pfam" id="PF22003">
    <property type="entry name" value="MrkDrd"/>
    <property type="match status" value="1"/>
</dbReference>
<protein>
    <submittedName>
        <fullName evidence="7">Fimbrial protein</fullName>
    </submittedName>
</protein>
<dbReference type="InterPro" id="IPR000259">
    <property type="entry name" value="Adhesion_dom_fimbrial"/>
</dbReference>
<dbReference type="InterPro" id="IPR036937">
    <property type="entry name" value="Adhesion_dom_fimbrial_sf"/>
</dbReference>
<feature type="domain" description="Fimbrial-type adhesion" evidence="5">
    <location>
        <begin position="197"/>
        <end position="337"/>
    </location>
</feature>
<dbReference type="EMBL" id="CP002745">
    <property type="protein sequence ID" value="AEK63398.1"/>
    <property type="molecule type" value="Genomic_DNA"/>
</dbReference>
<proteinExistence type="inferred from homology"/>
<dbReference type="GO" id="GO:0009289">
    <property type="term" value="C:pilus"/>
    <property type="evidence" value="ECO:0007669"/>
    <property type="project" value="UniProtKB-SubCell"/>
</dbReference>
<dbReference type="HOGENOM" id="CLU_058392_0_1_4"/>
<reference evidence="7 8" key="1">
    <citation type="journal article" date="2004" name="Environ. Microbiol.">
        <title>Phylogeny-function analysis of (meta)genomic libraries: screening for expression of ribosomal RNA genes by large-insert library fluorescent in situ hybridization (LIL-FISH).</title>
        <authorList>
            <person name="Leveau J.H."/>
            <person name="Gerards S."/>
            <person name="de Boer W."/>
            <person name="van Veen J.A."/>
        </authorList>
    </citation>
    <scope>NUCLEOTIDE SEQUENCE [LARGE SCALE GENOMIC DNA]</scope>
    <source>
        <strain evidence="7 8">Ter331</strain>
    </source>
</reference>
<keyword evidence="3" id="KW-0732">Signal</keyword>
<comment type="similarity">
    <text evidence="2">Belongs to the fimbrial protein family.</text>
</comment>
<keyword evidence="8" id="KW-1185">Reference proteome</keyword>
<gene>
    <name evidence="7" type="ordered locus">CFU_3574</name>
</gene>
<dbReference type="Gene3D" id="2.60.40.3310">
    <property type="match status" value="1"/>
</dbReference>
<dbReference type="Proteomes" id="UP000008392">
    <property type="component" value="Chromosome"/>
</dbReference>
<dbReference type="STRING" id="1005048.CFU_3574"/>
<reference evidence="7 8" key="5">
    <citation type="journal article" date="2011" name="ISME J.">
        <title>Dual transcriptional profiling of a bacterial/fungal confrontation: Collimonas fungivorans versus Aspergillus niger.</title>
        <authorList>
            <person name="Mela F."/>
            <person name="Fritsche K."/>
            <person name="de Boer W."/>
            <person name="van Veen J.A."/>
            <person name="de Graaff L.H."/>
            <person name="van den Berg M."/>
            <person name="Leveau J.H."/>
        </authorList>
    </citation>
    <scope>NUCLEOTIDE SEQUENCE [LARGE SCALE GENOMIC DNA]</scope>
    <source>
        <strain evidence="7 8">Ter331</strain>
    </source>
</reference>
<evidence type="ECO:0000313" key="7">
    <source>
        <dbReference type="EMBL" id="AEK63398.1"/>
    </source>
</evidence>
<evidence type="ECO:0000259" key="6">
    <source>
        <dbReference type="Pfam" id="PF22003"/>
    </source>
</evidence>
<organism evidence="7 8">
    <name type="scientific">Collimonas fungivorans (strain Ter331)</name>
    <dbReference type="NCBI Taxonomy" id="1005048"/>
    <lineage>
        <taxon>Bacteria</taxon>
        <taxon>Pseudomonadati</taxon>
        <taxon>Pseudomonadota</taxon>
        <taxon>Betaproteobacteria</taxon>
        <taxon>Burkholderiales</taxon>
        <taxon>Oxalobacteraceae</taxon>
        <taxon>Collimonas</taxon>
    </lineage>
</organism>
<evidence type="ECO:0000256" key="2">
    <source>
        <dbReference type="ARBA" id="ARBA00006671"/>
    </source>
</evidence>
<reference evidence="8" key="6">
    <citation type="submission" date="2011-05" db="EMBL/GenBank/DDBJ databases">
        <title>Complete sequence of Collimonas fungivorans Ter331.</title>
        <authorList>
            <person name="Leveau J.H."/>
        </authorList>
    </citation>
    <scope>NUCLEOTIDE SEQUENCE [LARGE SCALE GENOMIC DNA]</scope>
    <source>
        <strain evidence="8">Ter331</strain>
    </source>
</reference>
<dbReference type="InterPro" id="IPR054160">
    <property type="entry name" value="MrkD_recept-bd"/>
</dbReference>
<feature type="domain" description="MrkD-like receptor binding" evidence="6">
    <location>
        <begin position="66"/>
        <end position="181"/>
    </location>
</feature>
<dbReference type="SUPFAM" id="SSF49401">
    <property type="entry name" value="Bacterial adhesins"/>
    <property type="match status" value="1"/>
</dbReference>
<sequence>MGTGAHPTAFRYRTKKFYIESHCMKKILLTGVACLLAIYSLPSMAACSALNGWSGKTITFNFPATIPVQRDLPVGSTISSIITPLVAGTQEYLSCTGASTLLNSAYTNGWVPVSGIAPTNVAGVGIRITFVNQTTPRVVPFELATIAGTFSLINANWTVELIKTGPVSVGQITLGRYAGFAVKSNYWITYINAGSGGQIVPVSCSVSNAAISVPLGDVNLNRFTGPGATVETPGSNFNVALDCDAGTKVNITLDGTHDSSGIAGVLALSPSAGTTAQGAGVQLLHGGTPVALGVPIATGTAAAAGNYNIPLVARYYQTAATVSPGVANSAATFTITYN</sequence>
<keyword evidence="4" id="KW-0281">Fimbrium</keyword>
<reference evidence="7 8" key="2">
    <citation type="journal article" date="2006" name="J. Microbiol. Methods">
        <title>Genomic flank-sequencing of plasposon insertion sites for rapid identification of functional genes.</title>
        <authorList>
            <person name="Leveau J.H."/>
            <person name="Gerards S."/>
            <person name="Fritsche K."/>
            <person name="Zondag G."/>
            <person name="van Veen J.A."/>
        </authorList>
    </citation>
    <scope>NUCLEOTIDE SEQUENCE [LARGE SCALE GENOMIC DNA]</scope>
    <source>
        <strain evidence="7 8">Ter331</strain>
    </source>
</reference>
<reference evidence="7 8" key="4">
    <citation type="journal article" date="2010" name="Environ. Microbiol.">
        <title>The bacterial genus Collimonas: mycophagy, weathering and other adaptive solutions to life in oligotrophic soil environments.</title>
        <authorList>
            <person name="Leveau J.H."/>
            <person name="Uroz S."/>
            <person name="de Boer W."/>
        </authorList>
    </citation>
    <scope>NUCLEOTIDE SEQUENCE [LARGE SCALE GENOMIC DNA]</scope>
    <source>
        <strain evidence="7 8">Ter331</strain>
    </source>
</reference>